<feature type="domain" description="Cadherin-like" evidence="2">
    <location>
        <begin position="466"/>
        <end position="564"/>
    </location>
</feature>
<dbReference type="NCBIfam" id="NF012211">
    <property type="entry name" value="tand_rpt_95"/>
    <property type="match status" value="8"/>
</dbReference>
<gene>
    <name evidence="3" type="ORF">Dace_1550</name>
</gene>
<reference evidence="3" key="1">
    <citation type="submission" date="2006-05" db="EMBL/GenBank/DDBJ databases">
        <title>Annotation of the draft genome assembly of Desulfuromonas acetoxidans DSM 684.</title>
        <authorList>
            <consortium name="US DOE Joint Genome Institute (JGI-ORNL)"/>
            <person name="Larimer F."/>
            <person name="Land M."/>
            <person name="Hauser L."/>
        </authorList>
    </citation>
    <scope>NUCLEOTIDE SEQUENCE [LARGE SCALE GENOMIC DNA]</scope>
    <source>
        <strain evidence="3">DSM 684</strain>
    </source>
</reference>
<sequence length="1905" mass="196481">MADELKLNTTNEEMISQAAEPSAAVQANPEAAQPESMITLPEPGTVAVVPVQAGQEVPVAFDLNDVQMSVVGGDLQLDFGNGTLLMLEDFATASAGDNPPTLVLGDGTMLPGDAIVFASAETDFAPAAGPTLTSGGVGEYRTDFGEVIEGVDRLGVQGPTSLGENQETVLEDTSIVLDENDPPDALDDTITMAEDTTAVIPVLTNDSDPDGDPLTIIDLGSAQNGTVTLNDNGSVTYTPNENYNGDDSFTYTISDGQGGTDTATVYITVEPANDPPDAVNDATTTDEDTSVIIPVLNNDTDLDGDTLSVENVTQGQNGQVQINEDGTVTYTPNENFNGSDTFTYTITDGQGGTDTATVTVTIAAVNDAPVAADDFYATDEDVALVVDGSIDPAVLANDNDLDLDTLTVNTTPITDVSNGTLTLNGDGTFTYTPDANFNGNDSFVYQVSDGAGGTAQATAYITVNPVNDAPVAADDFYNTNEDVALVVDGTIDPTVLANDNDLDLDTLTVNTTPITDVANGTLTLNADGTFTYAPDANFNGNDSFVYQVSDGAGGTAQATAYITVIPVNDAPAAADDYYTTDEDITLEVDGSIDPTILANDNDIDLDTLTVNTTPITDVANGSLTLNADGTFTYTPDENFSGNDSFVYQISDGAGGTAQATVYIAVNPVNDAPEADDDFYSTNEDVALVVDGTIDPTVLANDNDLDLDTLTVNTTPLTDVANGTLTLNADGTFTYTPDANFNGNDSFVYQISDGAGGTAQATAYITVLPVNDAPAAADDFYSTNEDVALVVDGTIDPTVLANDNDLDLDTLTVNTTPLTDVANGTLTLNADGTFTYTPDANFNGNDSFVYQISDGAGGTAQATAYITVVPVNDAPVAADDFYSTNEDVALVVDGTIDPTVLANDNDLDLDTLTVNTTPLTDVANGSLVLNADGTFTYTPDANFNGNDSFVYQISDGAGGTAQATAYITVIPVNDAPVAVADNNTITELADDIITDNEVTGNVLTGASSGGTDSIDDNDPSGDSLFADFFVVSVDGTPVGDGATDVTIVGDYGTLTISGDGSYTYELDDANTTVQALNTDSTPLSDVFSYIMNDGDGGTDGADLTITVNGTNDSPIAVADNNVITELADDIVTDNEVTGNVLTGASSGGTDSIDDNDPSGDSLFGDFFVASVDGTNVGDAATDVTIIGDYGTLTISGDGSYTYELDDANTTVQALNTDSTPLSDVFSYTLNDGDGGTDSANLTITINGTDDAATLTAATNTTVSEEGLTYGNLDTLPDGYTLLPDDDPLNNPNDNTNLVVNSGSFTLTDVDSQYTMDSISLATDATVKTADGVDITFNWVDGDNALIGSRDDNGDEVIRISVQSVTPNLDNYEVAYQVTLSEAIEHPFVGDGSGVAYDESSATEDDEDELSLFIDVTAGDTTFTDAFSVTVEDDSPLNIMPDAAELPNLPLGTFTGNLDFDGQIEDNIGADQPGSVQFPVALEALTDTGLTSGGLNINYDVSADGQTLTAYTVAGTVFTIALNVDGAGSDQYTINMIGTVDGGATSIDFNAGGYNFVGGNGAWAGFSTEADDNSLDLLLTPIGAGTVNTNANEGGVGGGNSVGPGEAIRADFVVDLTGDPKGTPYTDAANQDHVFDSHYEVNGASALFTHTAGSTVLIKAYDDADGNDVGDGVQDDITAIGISYGGEEIFVSSALGNSQTVTLDGNDFDVTFDGSDVQVAGVFEGVALSAFTADGYNSIEFWHDGGETFKIGDFGTTVTEPGQSVEFSVPLDIYDADGDMAAGTIDVVLTPDSDIGTASTLQALMVEDPMIYEFSANGGEGDLVIDGFDVNQDVIRLTDVLDLDTDGSLDSGDVSVGVFADGNDLVLTISGQDGVDTNVTLADVGSYQGVDSLDSLAQAGFQVEYSS</sequence>
<dbReference type="InterPro" id="IPR040853">
    <property type="entry name" value="RapA2_cadherin-like"/>
</dbReference>
<organism evidence="3 4">
    <name type="scientific">Desulfuromonas acetoxidans (strain DSM 684 / 11070)</name>
    <dbReference type="NCBI Taxonomy" id="281689"/>
    <lineage>
        <taxon>Bacteria</taxon>
        <taxon>Pseudomonadati</taxon>
        <taxon>Thermodesulfobacteriota</taxon>
        <taxon>Desulfuromonadia</taxon>
        <taxon>Desulfuromonadales</taxon>
        <taxon>Desulfuromonadaceae</taxon>
        <taxon>Desulfuromonas</taxon>
    </lineage>
</organism>
<dbReference type="Proteomes" id="UP000005695">
    <property type="component" value="Unassembled WGS sequence"/>
</dbReference>
<dbReference type="EMBL" id="AAEW02000009">
    <property type="protein sequence ID" value="EAT15688.1"/>
    <property type="molecule type" value="Genomic_DNA"/>
</dbReference>
<dbReference type="Pfam" id="PF17803">
    <property type="entry name" value="Cadherin_4"/>
    <property type="match status" value="1"/>
</dbReference>
<accession>Q1JZ79</accession>
<protein>
    <recommendedName>
        <fullName evidence="5">Tandem-95 repeat protein</fullName>
    </recommendedName>
</protein>
<feature type="domain" description="Cadherin-like" evidence="2">
    <location>
        <begin position="769"/>
        <end position="867"/>
    </location>
</feature>
<dbReference type="OrthoDB" id="5404641at2"/>
<dbReference type="Gene3D" id="2.60.40.10">
    <property type="entry name" value="Immunoglobulins"/>
    <property type="match status" value="1"/>
</dbReference>
<feature type="domain" description="Cadherin-like" evidence="2">
    <location>
        <begin position="870"/>
        <end position="968"/>
    </location>
</feature>
<dbReference type="Pfam" id="PF17963">
    <property type="entry name" value="Big_9"/>
    <property type="match status" value="3"/>
</dbReference>
<dbReference type="RefSeq" id="WP_006000684.1">
    <property type="nucleotide sequence ID" value="NZ_AAEW02000009.1"/>
</dbReference>
<dbReference type="NCBIfam" id="TIGR01965">
    <property type="entry name" value="VCBS_repeat"/>
    <property type="match status" value="2"/>
</dbReference>
<dbReference type="InterPro" id="IPR010221">
    <property type="entry name" value="VCBS_dom"/>
</dbReference>
<dbReference type="PANTHER" id="PTHR34720:SF9">
    <property type="entry name" value="BLR4714 PROTEIN"/>
    <property type="match status" value="1"/>
</dbReference>
<dbReference type="InterPro" id="IPR018247">
    <property type="entry name" value="EF_Hand_1_Ca_BS"/>
</dbReference>
<dbReference type="PROSITE" id="PS00018">
    <property type="entry name" value="EF_HAND_1"/>
    <property type="match status" value="1"/>
</dbReference>
<dbReference type="Pfam" id="PF17892">
    <property type="entry name" value="Cadherin_5"/>
    <property type="match status" value="5"/>
</dbReference>
<dbReference type="InterPro" id="IPR013783">
    <property type="entry name" value="Ig-like_fold"/>
</dbReference>
<proteinExistence type="predicted"/>
<evidence type="ECO:0008006" key="5">
    <source>
        <dbReference type="Google" id="ProtNLM"/>
    </source>
</evidence>
<feature type="domain" description="Cadherin-like" evidence="2">
    <location>
        <begin position="668"/>
        <end position="766"/>
    </location>
</feature>
<keyword evidence="4" id="KW-1185">Reference proteome</keyword>
<reference evidence="3" key="2">
    <citation type="submission" date="2006-05" db="EMBL/GenBank/DDBJ databases">
        <title>Sequencing of the draft genome and assembly of Desulfuromonas acetoxidans DSM 684.</title>
        <authorList>
            <consortium name="US DOE Joint Genome Institute (JGI-PGF)"/>
            <person name="Copeland A."/>
            <person name="Lucas S."/>
            <person name="Lapidus A."/>
            <person name="Barry K."/>
            <person name="Detter J.C."/>
            <person name="Glavina del Rio T."/>
            <person name="Hammon N."/>
            <person name="Israni S."/>
            <person name="Dalin E."/>
            <person name="Tice H."/>
            <person name="Bruce D."/>
            <person name="Pitluck S."/>
            <person name="Richardson P."/>
        </authorList>
    </citation>
    <scope>NUCLEOTIDE SEQUENCE [LARGE SCALE GENOMIC DNA]</scope>
    <source>
        <strain evidence="3">DSM 684</strain>
    </source>
</reference>
<feature type="domain" description="RapA2 cadherin-like" evidence="1">
    <location>
        <begin position="1100"/>
        <end position="1201"/>
    </location>
</feature>
<comment type="caution">
    <text evidence="3">The sequence shown here is derived from an EMBL/GenBank/DDBJ whole genome shotgun (WGS) entry which is preliminary data.</text>
</comment>
<evidence type="ECO:0000313" key="4">
    <source>
        <dbReference type="Proteomes" id="UP000005695"/>
    </source>
</evidence>
<evidence type="ECO:0000259" key="2">
    <source>
        <dbReference type="Pfam" id="PF17892"/>
    </source>
</evidence>
<evidence type="ECO:0000313" key="3">
    <source>
        <dbReference type="EMBL" id="EAT15688.1"/>
    </source>
</evidence>
<name>Q1JZ79_DESA6</name>
<dbReference type="Gene3D" id="2.60.40.3440">
    <property type="match status" value="8"/>
</dbReference>
<dbReference type="InterPro" id="IPR041690">
    <property type="entry name" value="Cadherin_5"/>
</dbReference>
<evidence type="ECO:0000259" key="1">
    <source>
        <dbReference type="Pfam" id="PF17803"/>
    </source>
</evidence>
<feature type="domain" description="Cadherin-like" evidence="2">
    <location>
        <begin position="365"/>
        <end position="464"/>
    </location>
</feature>
<dbReference type="PANTHER" id="PTHR34720">
    <property type="entry name" value="MICROCYSTIN DEPENDENT PROTEIN"/>
    <property type="match status" value="1"/>
</dbReference>